<proteinExistence type="predicted"/>
<name>A0A8S9SD58_BRACR</name>
<sequence length="71" mass="8180">MVGQPERAMVSVCLMESGNPPEEHDELIELVASDENGFLSLFSQQQLQEFMLFEREYRLSQLELQEELSSS</sequence>
<evidence type="ECO:0000313" key="1">
    <source>
        <dbReference type="EMBL" id="KAF3599208.1"/>
    </source>
</evidence>
<dbReference type="AlphaFoldDB" id="A0A8S9SD58"/>
<comment type="caution">
    <text evidence="1">The sequence shown here is derived from an EMBL/GenBank/DDBJ whole genome shotgun (WGS) entry which is preliminary data.</text>
</comment>
<gene>
    <name evidence="1" type="ORF">F2Q69_00038443</name>
</gene>
<organism evidence="1 2">
    <name type="scientific">Brassica cretica</name>
    <name type="common">Mustard</name>
    <dbReference type="NCBI Taxonomy" id="69181"/>
    <lineage>
        <taxon>Eukaryota</taxon>
        <taxon>Viridiplantae</taxon>
        <taxon>Streptophyta</taxon>
        <taxon>Embryophyta</taxon>
        <taxon>Tracheophyta</taxon>
        <taxon>Spermatophyta</taxon>
        <taxon>Magnoliopsida</taxon>
        <taxon>eudicotyledons</taxon>
        <taxon>Gunneridae</taxon>
        <taxon>Pentapetalae</taxon>
        <taxon>rosids</taxon>
        <taxon>malvids</taxon>
        <taxon>Brassicales</taxon>
        <taxon>Brassicaceae</taxon>
        <taxon>Brassiceae</taxon>
        <taxon>Brassica</taxon>
    </lineage>
</organism>
<dbReference type="Proteomes" id="UP000712600">
    <property type="component" value="Unassembled WGS sequence"/>
</dbReference>
<dbReference type="EMBL" id="QGKX02000004">
    <property type="protein sequence ID" value="KAF3599208.1"/>
    <property type="molecule type" value="Genomic_DNA"/>
</dbReference>
<reference evidence="1" key="1">
    <citation type="submission" date="2019-12" db="EMBL/GenBank/DDBJ databases">
        <title>Genome sequencing and annotation of Brassica cretica.</title>
        <authorList>
            <person name="Studholme D.J."/>
            <person name="Sarris P."/>
        </authorList>
    </citation>
    <scope>NUCLEOTIDE SEQUENCE</scope>
    <source>
        <strain evidence="1">PFS-109/04</strain>
        <tissue evidence="1">Leaf</tissue>
    </source>
</reference>
<evidence type="ECO:0000313" key="2">
    <source>
        <dbReference type="Proteomes" id="UP000712600"/>
    </source>
</evidence>
<accession>A0A8S9SD58</accession>
<protein>
    <submittedName>
        <fullName evidence="1">Uncharacterized protein</fullName>
    </submittedName>
</protein>